<dbReference type="AlphaFoldDB" id="A0A8X6WW54"/>
<dbReference type="GO" id="GO:0005874">
    <property type="term" value="C:microtubule"/>
    <property type="evidence" value="ECO:0007669"/>
    <property type="project" value="TreeGrafter"/>
</dbReference>
<dbReference type="OrthoDB" id="47802at2759"/>
<dbReference type="InterPro" id="IPR036572">
    <property type="entry name" value="Doublecortin_dom_sf"/>
</dbReference>
<dbReference type="PANTHER" id="PTHR23004">
    <property type="entry name" value="DOUBLECORTIN DOMAIN CONTAINING 2"/>
    <property type="match status" value="1"/>
</dbReference>
<dbReference type="EMBL" id="BMAV01003098">
    <property type="protein sequence ID" value="GFY42474.1"/>
    <property type="molecule type" value="Genomic_DNA"/>
</dbReference>
<keyword evidence="3" id="KW-1185">Reference proteome</keyword>
<gene>
    <name evidence="2" type="primary">DCX-EMAP</name>
    <name evidence="2" type="ORF">TNIN_112312</name>
</gene>
<protein>
    <submittedName>
        <fullName evidence="2">Echinoderm microtubule-associated protein-like CG42247</fullName>
    </submittedName>
</protein>
<proteinExistence type="predicted"/>
<reference evidence="2" key="1">
    <citation type="submission" date="2020-08" db="EMBL/GenBank/DDBJ databases">
        <title>Multicomponent nature underlies the extraordinary mechanical properties of spider dragline silk.</title>
        <authorList>
            <person name="Kono N."/>
            <person name="Nakamura H."/>
            <person name="Mori M."/>
            <person name="Yoshida Y."/>
            <person name="Ohtoshi R."/>
            <person name="Malay A.D."/>
            <person name="Moran D.A.P."/>
            <person name="Tomita M."/>
            <person name="Numata K."/>
            <person name="Arakawa K."/>
        </authorList>
    </citation>
    <scope>NUCLEOTIDE SEQUENCE</scope>
</reference>
<dbReference type="GO" id="GO:0035556">
    <property type="term" value="P:intracellular signal transduction"/>
    <property type="evidence" value="ECO:0007669"/>
    <property type="project" value="InterPro"/>
</dbReference>
<dbReference type="PROSITE" id="PS50309">
    <property type="entry name" value="DC"/>
    <property type="match status" value="1"/>
</dbReference>
<dbReference type="PANTHER" id="PTHR23004:SF11">
    <property type="entry name" value="PROTEIN RPI-1"/>
    <property type="match status" value="1"/>
</dbReference>
<evidence type="ECO:0000259" key="1">
    <source>
        <dbReference type="PROSITE" id="PS50309"/>
    </source>
</evidence>
<dbReference type="Proteomes" id="UP000886998">
    <property type="component" value="Unassembled WGS sequence"/>
</dbReference>
<dbReference type="CDD" id="cd01617">
    <property type="entry name" value="DCX"/>
    <property type="match status" value="1"/>
</dbReference>
<comment type="caution">
    <text evidence="2">The sequence shown here is derived from an EMBL/GenBank/DDBJ whole genome shotgun (WGS) entry which is preliminary data.</text>
</comment>
<dbReference type="InterPro" id="IPR003533">
    <property type="entry name" value="Doublecortin_dom"/>
</dbReference>
<accession>A0A8X6WW54</accession>
<evidence type="ECO:0000313" key="3">
    <source>
        <dbReference type="Proteomes" id="UP000886998"/>
    </source>
</evidence>
<evidence type="ECO:0000313" key="2">
    <source>
        <dbReference type="EMBL" id="GFY42474.1"/>
    </source>
</evidence>
<feature type="domain" description="Doublecortin" evidence="1">
    <location>
        <begin position="45"/>
        <end position="127"/>
    </location>
</feature>
<sequence length="279" mass="31552">MKSSSEIRPSLSLGDLGEKRAFDVRVGYRKKIPPLGSSDKAPKALVVTVYRNGDSYFPGTKVSLRPGKHFLNLTGFCDYLSQRMKIPQGVRYIYDLKGHLINELKELQDGGSYVASGTKTFKDAGYGKLIRLHTSQKPNVAPLRREDMLLFRQPHHESLEGLSLPGSKESCLVTVVNRKEPAKRSRVLLNLRTRQIWEEVLRDMGESIGMRKASRLLTPWGEEVRSFSHLKNDFSDVETFYLDSNSKRTVPRRSNSDSNIRDTSLGSSLRIKIPDDKPS</sequence>
<dbReference type="GO" id="GO:0005815">
    <property type="term" value="C:microtubule organizing center"/>
    <property type="evidence" value="ECO:0007669"/>
    <property type="project" value="TreeGrafter"/>
</dbReference>
<dbReference type="SMART" id="SM00537">
    <property type="entry name" value="DCX"/>
    <property type="match status" value="1"/>
</dbReference>
<dbReference type="Gene3D" id="3.10.20.230">
    <property type="entry name" value="Doublecortin domain"/>
    <property type="match status" value="2"/>
</dbReference>
<dbReference type="Pfam" id="PF03607">
    <property type="entry name" value="DCX"/>
    <property type="match status" value="1"/>
</dbReference>
<name>A0A8X6WW54_9ARAC</name>
<dbReference type="SUPFAM" id="SSF89837">
    <property type="entry name" value="Doublecortin (DC)"/>
    <property type="match status" value="2"/>
</dbReference>
<organism evidence="2 3">
    <name type="scientific">Trichonephila inaurata madagascariensis</name>
    <dbReference type="NCBI Taxonomy" id="2747483"/>
    <lineage>
        <taxon>Eukaryota</taxon>
        <taxon>Metazoa</taxon>
        <taxon>Ecdysozoa</taxon>
        <taxon>Arthropoda</taxon>
        <taxon>Chelicerata</taxon>
        <taxon>Arachnida</taxon>
        <taxon>Araneae</taxon>
        <taxon>Araneomorphae</taxon>
        <taxon>Entelegynae</taxon>
        <taxon>Araneoidea</taxon>
        <taxon>Nephilidae</taxon>
        <taxon>Trichonephila</taxon>
        <taxon>Trichonephila inaurata</taxon>
    </lineage>
</organism>